<name>F0WTL0_9STRA</name>
<keyword evidence="2" id="KW-0732">Signal</keyword>
<reference evidence="3" key="1">
    <citation type="journal article" date="2011" name="PLoS Biol.">
        <title>Gene gain and loss during evolution of obligate parasitism in the white rust pathogen of Arabidopsis thaliana.</title>
        <authorList>
            <person name="Kemen E."/>
            <person name="Gardiner A."/>
            <person name="Schultz-Larsen T."/>
            <person name="Kemen A.C."/>
            <person name="Balmuth A.L."/>
            <person name="Robert-Seilaniantz A."/>
            <person name="Bailey K."/>
            <person name="Holub E."/>
            <person name="Studholme D.J."/>
            <person name="Maclean D."/>
            <person name="Jones J.D."/>
        </authorList>
    </citation>
    <scope>NUCLEOTIDE SEQUENCE</scope>
</reference>
<organism evidence="3">
    <name type="scientific">Albugo laibachii Nc14</name>
    <dbReference type="NCBI Taxonomy" id="890382"/>
    <lineage>
        <taxon>Eukaryota</taxon>
        <taxon>Sar</taxon>
        <taxon>Stramenopiles</taxon>
        <taxon>Oomycota</taxon>
        <taxon>Peronosporomycetes</taxon>
        <taxon>Albuginales</taxon>
        <taxon>Albuginaceae</taxon>
        <taxon>Albugo</taxon>
    </lineage>
</organism>
<feature type="region of interest" description="Disordered" evidence="1">
    <location>
        <begin position="125"/>
        <end position="166"/>
    </location>
</feature>
<dbReference type="AlphaFoldDB" id="F0WTL0"/>
<accession>F0WTL0</accession>
<dbReference type="EMBL" id="FR824299">
    <property type="protein sequence ID" value="CCA24701.1"/>
    <property type="molecule type" value="Genomic_DNA"/>
</dbReference>
<proteinExistence type="predicted"/>
<feature type="signal peptide" evidence="2">
    <location>
        <begin position="1"/>
        <end position="22"/>
    </location>
</feature>
<reference evidence="3" key="2">
    <citation type="submission" date="2011-02" db="EMBL/GenBank/DDBJ databases">
        <authorList>
            <person name="MacLean D."/>
        </authorList>
    </citation>
    <scope>NUCLEOTIDE SEQUENCE</scope>
</reference>
<evidence type="ECO:0000256" key="2">
    <source>
        <dbReference type="SAM" id="SignalP"/>
    </source>
</evidence>
<dbReference type="HOGENOM" id="CLU_1605726_0_0_1"/>
<feature type="compositionally biased region" description="Polar residues" evidence="1">
    <location>
        <begin position="129"/>
        <end position="146"/>
    </location>
</feature>
<gene>
    <name evidence="3" type="primary">AlNc14C254G9689</name>
    <name evidence="3" type="ORF">ALNC14_108450</name>
</gene>
<evidence type="ECO:0000256" key="1">
    <source>
        <dbReference type="SAM" id="MobiDB-lite"/>
    </source>
</evidence>
<sequence>MMTKSSLSFSAILLFSAGVCDTKVNAYSSRETTTPNDQTTAWHKRESSAKHLNINKMAFGRVLVSKSQYGKISASSNSEVIDPPQVKAQISHLKKKIIKNSEGGMRIEGILQKLKHERIDLNKPATVPTIPSKSSAFKQYTRPKSSVSDRHLVTISSKSSASKTPP</sequence>
<evidence type="ECO:0000313" key="3">
    <source>
        <dbReference type="EMBL" id="CCA24701.1"/>
    </source>
</evidence>
<protein>
    <submittedName>
        <fullName evidence="3">AlNc14C254G9689 protein</fullName>
    </submittedName>
</protein>
<feature type="chain" id="PRO_5003263588" evidence="2">
    <location>
        <begin position="23"/>
        <end position="166"/>
    </location>
</feature>
<feature type="compositionally biased region" description="Polar residues" evidence="1">
    <location>
        <begin position="154"/>
        <end position="166"/>
    </location>
</feature>